<dbReference type="Gene3D" id="1.10.3130.20">
    <property type="entry name" value="Phycobilisome linker domain"/>
    <property type="match status" value="1"/>
</dbReference>
<evidence type="ECO:0000313" key="2">
    <source>
        <dbReference type="EMBL" id="KAB1078955.1"/>
    </source>
</evidence>
<dbReference type="Proteomes" id="UP000474159">
    <property type="component" value="Unassembled WGS sequence"/>
</dbReference>
<sequence length="417" mass="44418">MGGELNRVIAAHTPVGMWFELCVHMSHNPKGLVINYADASPPPALPRCAPPLREEAKMAYDPTAFYQSFLLVTPQEEQERLLLQAPYTLAPDGSGPVTEERPVVPAVANATETVIAVLNPSNNSGVSGQAIVQIDKAAGTVTLDVVASGLTPNEIHPQHIHGFDDDTPSLLPNITLDTDLDGFVEDPEGADVVGPVILSGTASGMVTNEELSDDFPTADASGNLRFHQEYQFDLTNPDEQAIFQNLQDRIAGREFQIHGLNVVDGQGAHSDYEVNGEGGYIPVLPVANGVFLPVVDPNTADAARLYVGLLDRAPDTEGLQSWANVLGNGASLSSVAQQFLDSPEYAQANPTPLTNIQFVDALYENALGREPEPAGQQAWVDLLAGGTSRADVAIGIAESQEAQQFFPIGVEQGWIIA</sequence>
<keyword evidence="3" id="KW-1185">Reference proteome</keyword>
<accession>A0A6L3SZB1</accession>
<feature type="domain" description="DUF4214" evidence="1">
    <location>
        <begin position="336"/>
        <end position="404"/>
    </location>
</feature>
<dbReference type="EMBL" id="VZZK01000011">
    <property type="protein sequence ID" value="KAB1078955.1"/>
    <property type="molecule type" value="Genomic_DNA"/>
</dbReference>
<gene>
    <name evidence="2" type="ORF">F6X53_13220</name>
</gene>
<protein>
    <submittedName>
        <fullName evidence="2">DUF4214 domain-containing protein</fullName>
    </submittedName>
</protein>
<proteinExistence type="predicted"/>
<name>A0A6L3SZB1_9HYPH</name>
<dbReference type="Pfam" id="PF13946">
    <property type="entry name" value="DUF4214"/>
    <property type="match status" value="1"/>
</dbReference>
<evidence type="ECO:0000259" key="1">
    <source>
        <dbReference type="Pfam" id="PF13946"/>
    </source>
</evidence>
<organism evidence="2 3">
    <name type="scientific">Methylobacterium soli</name>
    <dbReference type="NCBI Taxonomy" id="553447"/>
    <lineage>
        <taxon>Bacteria</taxon>
        <taxon>Pseudomonadati</taxon>
        <taxon>Pseudomonadota</taxon>
        <taxon>Alphaproteobacteria</taxon>
        <taxon>Hyphomicrobiales</taxon>
        <taxon>Methylobacteriaceae</taxon>
        <taxon>Methylobacterium</taxon>
    </lineage>
</organism>
<evidence type="ECO:0000313" key="3">
    <source>
        <dbReference type="Proteomes" id="UP000474159"/>
    </source>
</evidence>
<comment type="caution">
    <text evidence="2">The sequence shown here is derived from an EMBL/GenBank/DDBJ whole genome shotgun (WGS) entry which is preliminary data.</text>
</comment>
<dbReference type="OrthoDB" id="7991762at2"/>
<dbReference type="InterPro" id="IPR025282">
    <property type="entry name" value="DUF4214"/>
</dbReference>
<dbReference type="AlphaFoldDB" id="A0A6L3SZB1"/>
<dbReference type="InterPro" id="IPR038255">
    <property type="entry name" value="PBS_linker_sf"/>
</dbReference>
<reference evidence="2 3" key="1">
    <citation type="submission" date="2019-09" db="EMBL/GenBank/DDBJ databases">
        <title>YIM 48816 draft genome.</title>
        <authorList>
            <person name="Jiang L."/>
        </authorList>
    </citation>
    <scope>NUCLEOTIDE SEQUENCE [LARGE SCALE GENOMIC DNA]</scope>
    <source>
        <strain evidence="2 3">YIM 48816</strain>
    </source>
</reference>